<evidence type="ECO:0000313" key="2">
    <source>
        <dbReference type="EMBL" id="KAA9345740.1"/>
    </source>
</evidence>
<evidence type="ECO:0000256" key="1">
    <source>
        <dbReference type="SAM" id="MobiDB-lite"/>
    </source>
</evidence>
<gene>
    <name evidence="2" type="ORF">F0P94_01245</name>
</gene>
<organism evidence="2 3">
    <name type="scientific">Adhaeribacter soli</name>
    <dbReference type="NCBI Taxonomy" id="2607655"/>
    <lineage>
        <taxon>Bacteria</taxon>
        <taxon>Pseudomonadati</taxon>
        <taxon>Bacteroidota</taxon>
        <taxon>Cytophagia</taxon>
        <taxon>Cytophagales</taxon>
        <taxon>Hymenobacteraceae</taxon>
        <taxon>Adhaeribacter</taxon>
    </lineage>
</organism>
<reference evidence="2 3" key="1">
    <citation type="submission" date="2019-09" db="EMBL/GenBank/DDBJ databases">
        <title>Genome sequence of Adhaeribacter sp. M2.</title>
        <authorList>
            <person name="Srinivasan S."/>
        </authorList>
    </citation>
    <scope>NUCLEOTIDE SEQUENCE [LARGE SCALE GENOMIC DNA]</scope>
    <source>
        <strain evidence="2 3">M2</strain>
    </source>
</reference>
<proteinExistence type="predicted"/>
<accession>A0A5N1J4X4</accession>
<dbReference type="EMBL" id="VTWT01000001">
    <property type="protein sequence ID" value="KAA9345740.1"/>
    <property type="molecule type" value="Genomic_DNA"/>
</dbReference>
<feature type="region of interest" description="Disordered" evidence="1">
    <location>
        <begin position="84"/>
        <end position="108"/>
    </location>
</feature>
<keyword evidence="3" id="KW-1185">Reference proteome</keyword>
<comment type="caution">
    <text evidence="2">The sequence shown here is derived from an EMBL/GenBank/DDBJ whole genome shotgun (WGS) entry which is preliminary data.</text>
</comment>
<evidence type="ECO:0000313" key="3">
    <source>
        <dbReference type="Proteomes" id="UP000326570"/>
    </source>
</evidence>
<dbReference type="Proteomes" id="UP000326570">
    <property type="component" value="Unassembled WGS sequence"/>
</dbReference>
<protein>
    <submittedName>
        <fullName evidence="2">Uncharacterized protein</fullName>
    </submittedName>
</protein>
<feature type="compositionally biased region" description="Polar residues" evidence="1">
    <location>
        <begin position="99"/>
        <end position="108"/>
    </location>
</feature>
<dbReference type="RefSeq" id="WP_150901883.1">
    <property type="nucleotide sequence ID" value="NZ_VTWT01000001.1"/>
</dbReference>
<name>A0A5N1J4X4_9BACT</name>
<sequence length="108" mass="12715">MENPGQIPWDAARYQELNDYFRLKIKTMLESDPYLQDLVKEAKGLQLEQLTDRMSERDQLLWKEFLALDQLKFQQDLYNHLEGRGTPFNSRTGFRKPGSSENGSSDTW</sequence>
<dbReference type="AlphaFoldDB" id="A0A5N1J4X4"/>